<keyword evidence="3" id="KW-1185">Reference proteome</keyword>
<dbReference type="Proteomes" id="UP000823388">
    <property type="component" value="Chromosome 5N"/>
</dbReference>
<protein>
    <submittedName>
        <fullName evidence="2">Uncharacterized protein</fullName>
    </submittedName>
</protein>
<reference evidence="2" key="1">
    <citation type="submission" date="2020-05" db="EMBL/GenBank/DDBJ databases">
        <title>WGS assembly of Panicum virgatum.</title>
        <authorList>
            <person name="Lovell J.T."/>
            <person name="Jenkins J."/>
            <person name="Shu S."/>
            <person name="Juenger T.E."/>
            <person name="Schmutz J."/>
        </authorList>
    </citation>
    <scope>NUCLEOTIDE SEQUENCE</scope>
    <source>
        <strain evidence="2">AP13</strain>
    </source>
</reference>
<feature type="region of interest" description="Disordered" evidence="1">
    <location>
        <begin position="81"/>
        <end position="106"/>
    </location>
</feature>
<comment type="caution">
    <text evidence="2">The sequence shown here is derived from an EMBL/GenBank/DDBJ whole genome shotgun (WGS) entry which is preliminary data.</text>
</comment>
<evidence type="ECO:0000313" key="3">
    <source>
        <dbReference type="Proteomes" id="UP000823388"/>
    </source>
</evidence>
<proteinExistence type="predicted"/>
<organism evidence="2 3">
    <name type="scientific">Panicum virgatum</name>
    <name type="common">Blackwell switchgrass</name>
    <dbReference type="NCBI Taxonomy" id="38727"/>
    <lineage>
        <taxon>Eukaryota</taxon>
        <taxon>Viridiplantae</taxon>
        <taxon>Streptophyta</taxon>
        <taxon>Embryophyta</taxon>
        <taxon>Tracheophyta</taxon>
        <taxon>Spermatophyta</taxon>
        <taxon>Magnoliopsida</taxon>
        <taxon>Liliopsida</taxon>
        <taxon>Poales</taxon>
        <taxon>Poaceae</taxon>
        <taxon>PACMAD clade</taxon>
        <taxon>Panicoideae</taxon>
        <taxon>Panicodae</taxon>
        <taxon>Paniceae</taxon>
        <taxon>Panicinae</taxon>
        <taxon>Panicum</taxon>
        <taxon>Panicum sect. Hiantes</taxon>
    </lineage>
</organism>
<evidence type="ECO:0000256" key="1">
    <source>
        <dbReference type="SAM" id="MobiDB-lite"/>
    </source>
</evidence>
<dbReference type="EMBL" id="CM029046">
    <property type="protein sequence ID" value="KAG2588843.1"/>
    <property type="molecule type" value="Genomic_DNA"/>
</dbReference>
<accession>A0A8T0RWE4</accession>
<dbReference type="AlphaFoldDB" id="A0A8T0RWE4"/>
<name>A0A8T0RWE4_PANVG</name>
<evidence type="ECO:0000313" key="2">
    <source>
        <dbReference type="EMBL" id="KAG2588843.1"/>
    </source>
</evidence>
<feature type="compositionally biased region" description="Basic and acidic residues" evidence="1">
    <location>
        <begin position="88"/>
        <end position="99"/>
    </location>
</feature>
<sequence length="124" mass="13705">MADAESYSFLSRWISFVFLSGPPQSVSSLLLPNPSQVVELSKLLGAVPSPLDGCCSTSTRRRSASRVMACEPRRSAGLAGCHKRGRREGRSARAEEEGRRRGRRCGGRGCRRDLRLRRGRRACL</sequence>
<gene>
    <name evidence="2" type="ORF">PVAP13_5NG353481</name>
</gene>